<feature type="binding site" evidence="5">
    <location>
        <position position="111"/>
    </location>
    <ligand>
        <name>a divalent metal cation</name>
        <dbReference type="ChEBI" id="CHEBI:60240"/>
        <label>1</label>
    </ligand>
</feature>
<dbReference type="Proteomes" id="UP000288892">
    <property type="component" value="Unassembled WGS sequence"/>
</dbReference>
<comment type="subunit">
    <text evidence="2">Homohexamer.</text>
</comment>
<dbReference type="NCBIfam" id="TIGR00486">
    <property type="entry name" value="YbgI_SA1388"/>
    <property type="match status" value="1"/>
</dbReference>
<dbReference type="EMBL" id="MTKS01000016">
    <property type="protein sequence ID" value="RWX52374.1"/>
    <property type="molecule type" value="Genomic_DNA"/>
</dbReference>
<reference evidence="6 7" key="1">
    <citation type="submission" date="2017-01" db="EMBL/GenBank/DDBJ databases">
        <title>The cable genome- insights into the physiology and evolution of filamentous bacteria capable of sulfide oxidation via long distance electron transfer.</title>
        <authorList>
            <person name="Schreiber L."/>
            <person name="Bjerg J.T."/>
            <person name="Boggild A."/>
            <person name="Van De Vossenberg J."/>
            <person name="Meysman F."/>
            <person name="Nielsen L.P."/>
            <person name="Schramm A."/>
            <person name="Kjeldsen K.U."/>
        </authorList>
    </citation>
    <scope>NUCLEOTIDE SEQUENCE [LARGE SCALE GENOMIC DNA]</scope>
    <source>
        <strain evidence="6">A5</strain>
    </source>
</reference>
<evidence type="ECO:0000256" key="3">
    <source>
        <dbReference type="ARBA" id="ARBA00022112"/>
    </source>
</evidence>
<name>A0A444JGX9_9BACT</name>
<dbReference type="Pfam" id="PF01784">
    <property type="entry name" value="DUF34_NIF3"/>
    <property type="match status" value="1"/>
</dbReference>
<evidence type="ECO:0000256" key="1">
    <source>
        <dbReference type="ARBA" id="ARBA00006964"/>
    </source>
</evidence>
<dbReference type="PANTHER" id="PTHR13799">
    <property type="entry name" value="NGG1 INTERACTING FACTOR 3"/>
    <property type="match status" value="1"/>
</dbReference>
<proteinExistence type="inferred from homology"/>
<evidence type="ECO:0000313" key="7">
    <source>
        <dbReference type="Proteomes" id="UP000288892"/>
    </source>
</evidence>
<dbReference type="InterPro" id="IPR002678">
    <property type="entry name" value="DUF34/NIF3"/>
</dbReference>
<evidence type="ECO:0000313" key="6">
    <source>
        <dbReference type="EMBL" id="RWX52374.1"/>
    </source>
</evidence>
<evidence type="ECO:0000256" key="5">
    <source>
        <dbReference type="PIRSR" id="PIRSR602678-1"/>
    </source>
</evidence>
<dbReference type="GO" id="GO:0046872">
    <property type="term" value="F:metal ion binding"/>
    <property type="evidence" value="ECO:0007669"/>
    <property type="project" value="UniProtKB-KW"/>
</dbReference>
<comment type="caution">
    <text evidence="6">The sequence shown here is derived from an EMBL/GenBank/DDBJ whole genome shotgun (WGS) entry which is preliminary data.</text>
</comment>
<protein>
    <recommendedName>
        <fullName evidence="3">GTP cyclohydrolase 1 type 2 homolog</fullName>
    </recommendedName>
</protein>
<dbReference type="FunFam" id="3.40.1390.30:FF:000001">
    <property type="entry name" value="GTP cyclohydrolase 1 type 2"/>
    <property type="match status" value="1"/>
</dbReference>
<feature type="binding site" evidence="5">
    <location>
        <position position="72"/>
    </location>
    <ligand>
        <name>a divalent metal cation</name>
        <dbReference type="ChEBI" id="CHEBI:60240"/>
        <label>1</label>
    </ligand>
</feature>
<keyword evidence="7" id="KW-1185">Reference proteome</keyword>
<organism evidence="6 7">
    <name type="scientific">Candidatus Electrothrix marina</name>
    <dbReference type="NCBI Taxonomy" id="1859130"/>
    <lineage>
        <taxon>Bacteria</taxon>
        <taxon>Pseudomonadati</taxon>
        <taxon>Thermodesulfobacteriota</taxon>
        <taxon>Desulfobulbia</taxon>
        <taxon>Desulfobulbales</taxon>
        <taxon>Desulfobulbaceae</taxon>
        <taxon>Candidatus Electrothrix</taxon>
    </lineage>
</organism>
<feature type="binding site" evidence="5">
    <location>
        <position position="235"/>
    </location>
    <ligand>
        <name>a divalent metal cation</name>
        <dbReference type="ChEBI" id="CHEBI:60240"/>
        <label>1</label>
    </ligand>
</feature>
<evidence type="ECO:0000256" key="4">
    <source>
        <dbReference type="ARBA" id="ARBA00022723"/>
    </source>
</evidence>
<keyword evidence="4 5" id="KW-0479">Metal-binding</keyword>
<accession>A0A444JGX9</accession>
<dbReference type="GO" id="GO:0005737">
    <property type="term" value="C:cytoplasm"/>
    <property type="evidence" value="ECO:0007669"/>
    <property type="project" value="TreeGrafter"/>
</dbReference>
<feature type="binding site" evidence="5">
    <location>
        <position position="239"/>
    </location>
    <ligand>
        <name>a divalent metal cation</name>
        <dbReference type="ChEBI" id="CHEBI:60240"/>
        <label>1</label>
    </ligand>
</feature>
<gene>
    <name evidence="6" type="ORF">VU01_10168</name>
</gene>
<sequence>MPLFLFIVVKVQNILDILQEIAPLDLAQSWDNVGLLVGSPDGRVTSILLALDPTTALIAEAKRCNAELVITHHPAIFHPLKSLRSDRPSEKFLHAAVQAGIHLIGCHTNLDAAYGGVNDVLAQLLNLKETAPLLPDGGECSGKKTGLGRIGMLTEPVSAESFLEQLSTVLSPPWLLEAGSRPEKVRKVAVCGGSCSDVSETALAAGADVFITAEIKHDVARWAEEAGLWLIDGGHFATEYPAMEGLRQLLVERLKASDMGVQVQCARQKPPLRLVAGKSC</sequence>
<dbReference type="PANTHER" id="PTHR13799:SF14">
    <property type="entry name" value="GTP CYCLOHYDROLASE 1 TYPE 2 HOMOLOG"/>
    <property type="match status" value="1"/>
</dbReference>
<evidence type="ECO:0000256" key="2">
    <source>
        <dbReference type="ARBA" id="ARBA00011643"/>
    </source>
</evidence>
<dbReference type="InterPro" id="IPR036069">
    <property type="entry name" value="DUF34/NIF3_sf"/>
</dbReference>
<dbReference type="Gene3D" id="3.40.1390.30">
    <property type="entry name" value="NIF3 (NGG1p interacting factor 3)-like"/>
    <property type="match status" value="2"/>
</dbReference>
<feature type="binding site" evidence="5">
    <location>
        <position position="73"/>
    </location>
    <ligand>
        <name>a divalent metal cation</name>
        <dbReference type="ChEBI" id="CHEBI:60240"/>
        <label>1</label>
    </ligand>
</feature>
<comment type="similarity">
    <text evidence="1">Belongs to the GTP cyclohydrolase I type 2/NIF3 family.</text>
</comment>
<dbReference type="SUPFAM" id="SSF102705">
    <property type="entry name" value="NIF3 (NGG1p interacting factor 3)-like"/>
    <property type="match status" value="1"/>
</dbReference>
<dbReference type="AlphaFoldDB" id="A0A444JGX9"/>